<keyword evidence="4" id="KW-1185">Reference proteome</keyword>
<evidence type="ECO:0000313" key="4">
    <source>
        <dbReference type="Proteomes" id="UP001596138"/>
    </source>
</evidence>
<evidence type="ECO:0000259" key="2">
    <source>
        <dbReference type="Pfam" id="PF20114"/>
    </source>
</evidence>
<evidence type="ECO:0000313" key="3">
    <source>
        <dbReference type="EMBL" id="MFC6238740.1"/>
    </source>
</evidence>
<protein>
    <submittedName>
        <fullName evidence="3">DUF6504 family protein</fullName>
    </submittedName>
</protein>
<evidence type="ECO:0000256" key="1">
    <source>
        <dbReference type="SAM" id="MobiDB-lite"/>
    </source>
</evidence>
<dbReference type="RefSeq" id="WP_386767212.1">
    <property type="nucleotide sequence ID" value="NZ_JBHSTI010000008.1"/>
</dbReference>
<name>A0ABW1T3N3_9ACTN</name>
<organism evidence="3 4">
    <name type="scientific">Longivirga aurantiaca</name>
    <dbReference type="NCBI Taxonomy" id="1837743"/>
    <lineage>
        <taxon>Bacteria</taxon>
        <taxon>Bacillati</taxon>
        <taxon>Actinomycetota</taxon>
        <taxon>Actinomycetes</taxon>
        <taxon>Sporichthyales</taxon>
        <taxon>Sporichthyaceae</taxon>
        <taxon>Longivirga</taxon>
    </lineage>
</organism>
<dbReference type="Proteomes" id="UP001596138">
    <property type="component" value="Unassembled WGS sequence"/>
</dbReference>
<feature type="region of interest" description="Disordered" evidence="1">
    <location>
        <begin position="62"/>
        <end position="84"/>
    </location>
</feature>
<gene>
    <name evidence="3" type="ORF">ACFQGU_12700</name>
</gene>
<reference evidence="4" key="1">
    <citation type="journal article" date="2019" name="Int. J. Syst. Evol. Microbiol.">
        <title>The Global Catalogue of Microorganisms (GCM) 10K type strain sequencing project: providing services to taxonomists for standard genome sequencing and annotation.</title>
        <authorList>
            <consortium name="The Broad Institute Genomics Platform"/>
            <consortium name="The Broad Institute Genome Sequencing Center for Infectious Disease"/>
            <person name="Wu L."/>
            <person name="Ma J."/>
        </authorList>
    </citation>
    <scope>NUCLEOTIDE SEQUENCE [LARGE SCALE GENOMIC DNA]</scope>
    <source>
        <strain evidence="4">CGMCC 4.7317</strain>
    </source>
</reference>
<feature type="domain" description="DUF6504" evidence="2">
    <location>
        <begin position="2"/>
        <end position="123"/>
    </location>
</feature>
<accession>A0ABW1T3N3</accession>
<dbReference type="Pfam" id="PF20114">
    <property type="entry name" value="DUF6504"/>
    <property type="match status" value="1"/>
</dbReference>
<dbReference type="EMBL" id="JBHSTI010000008">
    <property type="protein sequence ID" value="MFC6238740.1"/>
    <property type="molecule type" value="Genomic_DNA"/>
</dbReference>
<dbReference type="InterPro" id="IPR045443">
    <property type="entry name" value="DUF6504"/>
</dbReference>
<comment type="caution">
    <text evidence="3">The sequence shown here is derived from an EMBL/GenBank/DDBJ whole genome shotgun (WGS) entry which is preliminary data.</text>
</comment>
<proteinExistence type="predicted"/>
<sequence>MRSYGEAVQVRTAPVSLDTLEVAPAQFLWRGRLYVVRAVLAHWIELGTWWVGSGSRRRRPVAVGATAGSQAPEDPEAAEAREAPRRSVAFDVGAVEREVWRVEARAGRSSSVGVYDLVRDVPAAAAALLDDPTVRPPVPTRWRLARTLD</sequence>